<sequence length="370" mass="40093">MANRFERARQELIATPALVIDLPTIEHNLQRLHCYAKQHGLQVRPHTKTHKSRRLARMQIEHGSVGLTVAKLGEAEVMAAESNDLLIAYPAIDPDRRRRVAELAKSHTIRVAVDSSYGISVLAAAAEAAGSTIGILIDLNIGFPRTGAATPKIALELAQQVAQAGKSLRLDGILFYPGHVWAPADQQAEILTQIDQRLAETIALWEAHGLTANIVSGGSTPTAFQSHMIRRQTEIRPGTYIYNDMNTVRAGYCTLDDCAAAVIATVVSTAVPGKCVIDAGNKTLTSDRNVLQPETGFGHVVEYPDAQIVRLSEEHGEIDFAACDSLPQLGERVTIIPNHICPCVNLQNHAYLQTADGIEQDSVDARGLLT</sequence>
<dbReference type="RefSeq" id="WP_146429685.1">
    <property type="nucleotide sequence ID" value="NZ_SJPF01000001.1"/>
</dbReference>
<dbReference type="InterPro" id="IPR042208">
    <property type="entry name" value="D-ser_dehydrat-like_sf"/>
</dbReference>
<evidence type="ECO:0000259" key="3">
    <source>
        <dbReference type="SMART" id="SM01119"/>
    </source>
</evidence>
<dbReference type="Proteomes" id="UP000318878">
    <property type="component" value="Unassembled WGS sequence"/>
</dbReference>
<dbReference type="InterPro" id="IPR026956">
    <property type="entry name" value="D-ser_dehydrat-like_dom"/>
</dbReference>
<evidence type="ECO:0000313" key="5">
    <source>
        <dbReference type="Proteomes" id="UP000318878"/>
    </source>
</evidence>
<dbReference type="Pfam" id="PF01168">
    <property type="entry name" value="Ala_racemase_N"/>
    <property type="match status" value="1"/>
</dbReference>
<dbReference type="SUPFAM" id="SSF51419">
    <property type="entry name" value="PLP-binding barrel"/>
    <property type="match status" value="1"/>
</dbReference>
<dbReference type="GO" id="GO:0008721">
    <property type="term" value="F:D-serine ammonia-lyase activity"/>
    <property type="evidence" value="ECO:0007669"/>
    <property type="project" value="TreeGrafter"/>
</dbReference>
<dbReference type="InterPro" id="IPR001608">
    <property type="entry name" value="Ala_racemase_N"/>
</dbReference>
<comment type="similarity">
    <text evidence="1">Belongs to the DSD1 family.</text>
</comment>
<feature type="domain" description="D-serine dehydratase-like" evidence="3">
    <location>
        <begin position="259"/>
        <end position="354"/>
    </location>
</feature>
<dbReference type="EC" id="4.1.2.42" evidence="4"/>
<accession>A0A5C5VP72</accession>
<proteinExistence type="inferred from homology"/>
<organism evidence="4 5">
    <name type="scientific">Blastopirellula retiformator</name>
    <dbReference type="NCBI Taxonomy" id="2527970"/>
    <lineage>
        <taxon>Bacteria</taxon>
        <taxon>Pseudomonadati</taxon>
        <taxon>Planctomycetota</taxon>
        <taxon>Planctomycetia</taxon>
        <taxon>Pirellulales</taxon>
        <taxon>Pirellulaceae</taxon>
        <taxon>Blastopirellula</taxon>
    </lineage>
</organism>
<reference evidence="4 5" key="1">
    <citation type="submission" date="2019-02" db="EMBL/GenBank/DDBJ databases">
        <title>Deep-cultivation of Planctomycetes and their phenomic and genomic characterization uncovers novel biology.</title>
        <authorList>
            <person name="Wiegand S."/>
            <person name="Jogler M."/>
            <person name="Boedeker C."/>
            <person name="Pinto D."/>
            <person name="Vollmers J."/>
            <person name="Rivas-Marin E."/>
            <person name="Kohn T."/>
            <person name="Peeters S.H."/>
            <person name="Heuer A."/>
            <person name="Rast P."/>
            <person name="Oberbeckmann S."/>
            <person name="Bunk B."/>
            <person name="Jeske O."/>
            <person name="Meyerdierks A."/>
            <person name="Storesund J.E."/>
            <person name="Kallscheuer N."/>
            <person name="Luecker S."/>
            <person name="Lage O.M."/>
            <person name="Pohl T."/>
            <person name="Merkel B.J."/>
            <person name="Hornburger P."/>
            <person name="Mueller R.-W."/>
            <person name="Bruemmer F."/>
            <person name="Labrenz M."/>
            <person name="Spormann A.M."/>
            <person name="Op Den Camp H."/>
            <person name="Overmann J."/>
            <person name="Amann R."/>
            <person name="Jetten M.S.M."/>
            <person name="Mascher T."/>
            <person name="Medema M.H."/>
            <person name="Devos D.P."/>
            <person name="Kaster A.-K."/>
            <person name="Ovreas L."/>
            <person name="Rohde M."/>
            <person name="Galperin M.Y."/>
            <person name="Jogler C."/>
        </authorList>
    </citation>
    <scope>NUCLEOTIDE SEQUENCE [LARGE SCALE GENOMIC DNA]</scope>
    <source>
        <strain evidence="4 5">Enr8</strain>
    </source>
</reference>
<dbReference type="GO" id="GO:0036088">
    <property type="term" value="P:D-serine catabolic process"/>
    <property type="evidence" value="ECO:0007669"/>
    <property type="project" value="TreeGrafter"/>
</dbReference>
<dbReference type="InterPro" id="IPR029066">
    <property type="entry name" value="PLP-binding_barrel"/>
</dbReference>
<dbReference type="OrthoDB" id="9788869at2"/>
<dbReference type="GO" id="GO:0043876">
    <property type="term" value="F:D-threonine aldolase activity"/>
    <property type="evidence" value="ECO:0007669"/>
    <property type="project" value="UniProtKB-EC"/>
</dbReference>
<dbReference type="SMART" id="SM01119">
    <property type="entry name" value="D-ser_dehydrat"/>
    <property type="match status" value="1"/>
</dbReference>
<evidence type="ECO:0000256" key="1">
    <source>
        <dbReference type="ARBA" id="ARBA00005323"/>
    </source>
</evidence>
<name>A0A5C5VP72_9BACT</name>
<comment type="caution">
    <text evidence="4">The sequence shown here is derived from an EMBL/GenBank/DDBJ whole genome shotgun (WGS) entry which is preliminary data.</text>
</comment>
<dbReference type="InterPro" id="IPR051466">
    <property type="entry name" value="D-amino_acid_metab_enzyme"/>
</dbReference>
<dbReference type="PANTHER" id="PTHR28004">
    <property type="entry name" value="ZGC:162816-RELATED"/>
    <property type="match status" value="1"/>
</dbReference>
<dbReference type="AlphaFoldDB" id="A0A5C5VP72"/>
<dbReference type="Pfam" id="PF14031">
    <property type="entry name" value="D-ser_dehydrat"/>
    <property type="match status" value="1"/>
</dbReference>
<dbReference type="Gene3D" id="2.40.37.20">
    <property type="entry name" value="D-serine dehydratase-like domain"/>
    <property type="match status" value="1"/>
</dbReference>
<keyword evidence="5" id="KW-1185">Reference proteome</keyword>
<protein>
    <submittedName>
        <fullName evidence="4">D-threonine aldolase</fullName>
        <ecNumber evidence="4">4.1.2.42</ecNumber>
    </submittedName>
</protein>
<evidence type="ECO:0000313" key="4">
    <source>
        <dbReference type="EMBL" id="TWT39519.1"/>
    </source>
</evidence>
<dbReference type="Gene3D" id="3.20.20.10">
    <property type="entry name" value="Alanine racemase"/>
    <property type="match status" value="1"/>
</dbReference>
<dbReference type="EMBL" id="SJPF01000001">
    <property type="protein sequence ID" value="TWT39519.1"/>
    <property type="molecule type" value="Genomic_DNA"/>
</dbReference>
<dbReference type="PANTHER" id="PTHR28004:SF2">
    <property type="entry name" value="D-SERINE DEHYDRATASE"/>
    <property type="match status" value="1"/>
</dbReference>
<evidence type="ECO:0000256" key="2">
    <source>
        <dbReference type="ARBA" id="ARBA00023239"/>
    </source>
</evidence>
<keyword evidence="2 4" id="KW-0456">Lyase</keyword>
<gene>
    <name evidence="4" type="ORF">Enr8_12180</name>
</gene>